<accession>A0A6P2BZ56</accession>
<reference evidence="2 3" key="1">
    <citation type="submission" date="2018-11" db="EMBL/GenBank/DDBJ databases">
        <title>Trebonia kvetii gen.nov., sp.nov., a novel acidophilic actinobacterium, and proposal of the new actinobacterial family Treboniaceae fam. nov.</title>
        <authorList>
            <person name="Rapoport D."/>
            <person name="Sagova-Mareckova M."/>
            <person name="Sedlacek I."/>
            <person name="Provaznik J."/>
            <person name="Kralova S."/>
            <person name="Pavlinic D."/>
            <person name="Benes V."/>
            <person name="Kopecky J."/>
        </authorList>
    </citation>
    <scope>NUCLEOTIDE SEQUENCE [LARGE SCALE GENOMIC DNA]</scope>
    <source>
        <strain evidence="2 3">15Tr583</strain>
    </source>
</reference>
<evidence type="ECO:0000313" key="2">
    <source>
        <dbReference type="EMBL" id="TVZ04210.1"/>
    </source>
</evidence>
<organism evidence="2 3">
    <name type="scientific">Trebonia kvetii</name>
    <dbReference type="NCBI Taxonomy" id="2480626"/>
    <lineage>
        <taxon>Bacteria</taxon>
        <taxon>Bacillati</taxon>
        <taxon>Actinomycetota</taxon>
        <taxon>Actinomycetes</taxon>
        <taxon>Streptosporangiales</taxon>
        <taxon>Treboniaceae</taxon>
        <taxon>Trebonia</taxon>
    </lineage>
</organism>
<gene>
    <name evidence="2" type="ORF">EAS64_17620</name>
</gene>
<dbReference type="PANTHER" id="PTHR43190">
    <property type="entry name" value="N-ACETYL-D-GLUCOSAMINE KINASE"/>
    <property type="match status" value="1"/>
</dbReference>
<dbReference type="InterPro" id="IPR052519">
    <property type="entry name" value="Euk-type_GlcNAc_Kinase"/>
</dbReference>
<dbReference type="OrthoDB" id="5524856at2"/>
<dbReference type="Pfam" id="PF01869">
    <property type="entry name" value="BcrAD_BadFG"/>
    <property type="match status" value="1"/>
</dbReference>
<protein>
    <submittedName>
        <fullName evidence="2">ATPase</fullName>
    </submittedName>
</protein>
<evidence type="ECO:0000313" key="3">
    <source>
        <dbReference type="Proteomes" id="UP000460272"/>
    </source>
</evidence>
<dbReference type="InterPro" id="IPR002731">
    <property type="entry name" value="ATPase_BadF"/>
</dbReference>
<proteinExistence type="predicted"/>
<feature type="domain" description="ATPase BadF/BadG/BcrA/BcrD type" evidence="1">
    <location>
        <begin position="4"/>
        <end position="301"/>
    </location>
</feature>
<dbReference type="AlphaFoldDB" id="A0A6P2BZ56"/>
<evidence type="ECO:0000259" key="1">
    <source>
        <dbReference type="Pfam" id="PF01869"/>
    </source>
</evidence>
<dbReference type="SUPFAM" id="SSF53067">
    <property type="entry name" value="Actin-like ATPase domain"/>
    <property type="match status" value="2"/>
</dbReference>
<dbReference type="EMBL" id="RPFW01000003">
    <property type="protein sequence ID" value="TVZ04210.1"/>
    <property type="molecule type" value="Genomic_DNA"/>
</dbReference>
<dbReference type="PANTHER" id="PTHR43190:SF3">
    <property type="entry name" value="N-ACETYL-D-GLUCOSAMINE KINASE"/>
    <property type="match status" value="1"/>
</dbReference>
<comment type="caution">
    <text evidence="2">The sequence shown here is derived from an EMBL/GenBank/DDBJ whole genome shotgun (WGS) entry which is preliminary data.</text>
</comment>
<dbReference type="InterPro" id="IPR043129">
    <property type="entry name" value="ATPase_NBD"/>
</dbReference>
<dbReference type="Gene3D" id="3.30.420.40">
    <property type="match status" value="2"/>
</dbReference>
<name>A0A6P2BZ56_9ACTN</name>
<keyword evidence="3" id="KW-1185">Reference proteome</keyword>
<sequence>MLAIDGGNSKTDLAFIGRDGTVLAALRGPGASHEDYGIEGAMSRLGEMIRLTAGQAGLEGPGLVATHLSACLAGADLPEEEAALTSALLAGGWAETAVAMNDTFAVLRGGADESWGVAVTCGAGINCVAVAPSGETARYLAHGPLTGDWGGGFGLSYAVMWHAMRGWDGRGPATALGDAVAAHFGLASVRDVAVASHKGVITEDGLIKLTGVLFAVAAGGDAVAQSLVEKQATEICLMAVAAMRRLGMASAGVPVVLGGGVLESREPLLLEAVHRELAAMAPGAAPRVLDVPPVAGAALLGLDQVGATADAARRLRDHYRSSQPALA</sequence>
<dbReference type="Proteomes" id="UP000460272">
    <property type="component" value="Unassembled WGS sequence"/>
</dbReference>